<dbReference type="InterPro" id="IPR027417">
    <property type="entry name" value="P-loop_NTPase"/>
</dbReference>
<feature type="compositionally biased region" description="Low complexity" evidence="1">
    <location>
        <begin position="223"/>
        <end position="238"/>
    </location>
</feature>
<dbReference type="AlphaFoldDB" id="A0A956SIQ3"/>
<evidence type="ECO:0000313" key="2">
    <source>
        <dbReference type="EMBL" id="MCA9759833.1"/>
    </source>
</evidence>
<reference evidence="2" key="2">
    <citation type="journal article" date="2021" name="Microbiome">
        <title>Successional dynamics and alternative stable states in a saline activated sludge microbial community over 9 years.</title>
        <authorList>
            <person name="Wang Y."/>
            <person name="Ye J."/>
            <person name="Ju F."/>
            <person name="Liu L."/>
            <person name="Boyd J.A."/>
            <person name="Deng Y."/>
            <person name="Parks D.H."/>
            <person name="Jiang X."/>
            <person name="Yin X."/>
            <person name="Woodcroft B.J."/>
            <person name="Tyson G.W."/>
            <person name="Hugenholtz P."/>
            <person name="Polz M.F."/>
            <person name="Zhang T."/>
        </authorList>
    </citation>
    <scope>NUCLEOTIDE SEQUENCE</scope>
    <source>
        <strain evidence="2">HKST-UBA02</strain>
    </source>
</reference>
<evidence type="ECO:0000256" key="1">
    <source>
        <dbReference type="SAM" id="MobiDB-lite"/>
    </source>
</evidence>
<dbReference type="PANTHER" id="PTHR42708">
    <property type="entry name" value="ATP/GTP-BINDING PROTEIN-RELATED"/>
    <property type="match status" value="1"/>
</dbReference>
<proteinExistence type="predicted"/>
<feature type="compositionally biased region" description="Low complexity" evidence="1">
    <location>
        <begin position="202"/>
        <end position="215"/>
    </location>
</feature>
<comment type="caution">
    <text evidence="2">The sequence shown here is derived from an EMBL/GenBank/DDBJ whole genome shotgun (WGS) entry which is preliminary data.</text>
</comment>
<feature type="compositionally biased region" description="Low complexity" evidence="1">
    <location>
        <begin position="173"/>
        <end position="193"/>
    </location>
</feature>
<dbReference type="SUPFAM" id="SSF52540">
    <property type="entry name" value="P-loop containing nucleoside triphosphate hydrolases"/>
    <property type="match status" value="1"/>
</dbReference>
<dbReference type="Proteomes" id="UP000739538">
    <property type="component" value="Unassembled WGS sequence"/>
</dbReference>
<feature type="compositionally biased region" description="Low complexity" evidence="1">
    <location>
        <begin position="153"/>
        <end position="162"/>
    </location>
</feature>
<feature type="compositionally biased region" description="Pro residues" evidence="1">
    <location>
        <begin position="163"/>
        <end position="172"/>
    </location>
</feature>
<dbReference type="CDD" id="cd00882">
    <property type="entry name" value="Ras_like_GTPase"/>
    <property type="match status" value="1"/>
</dbReference>
<dbReference type="Gene3D" id="3.40.50.300">
    <property type="entry name" value="P-loop containing nucleotide triphosphate hydrolases"/>
    <property type="match status" value="1"/>
</dbReference>
<evidence type="ECO:0000313" key="3">
    <source>
        <dbReference type="Proteomes" id="UP000739538"/>
    </source>
</evidence>
<protein>
    <recommendedName>
        <fullName evidence="4">Gliding-motility protein MglA</fullName>
    </recommendedName>
</protein>
<gene>
    <name evidence="2" type="ORF">KDA27_28810</name>
</gene>
<name>A0A956SIQ3_UNCEI</name>
<feature type="region of interest" description="Disordered" evidence="1">
    <location>
        <begin position="126"/>
        <end position="252"/>
    </location>
</feature>
<organism evidence="2 3">
    <name type="scientific">Eiseniibacteriota bacterium</name>
    <dbReference type="NCBI Taxonomy" id="2212470"/>
    <lineage>
        <taxon>Bacteria</taxon>
        <taxon>Candidatus Eiseniibacteriota</taxon>
    </lineage>
</organism>
<feature type="non-terminal residue" evidence="2">
    <location>
        <position position="1"/>
    </location>
</feature>
<dbReference type="EMBL" id="JAGQHS010000533">
    <property type="protein sequence ID" value="MCA9759833.1"/>
    <property type="molecule type" value="Genomic_DNA"/>
</dbReference>
<evidence type="ECO:0008006" key="4">
    <source>
        <dbReference type="Google" id="ProtNLM"/>
    </source>
</evidence>
<feature type="non-terminal residue" evidence="2">
    <location>
        <position position="252"/>
    </location>
</feature>
<accession>A0A956SIQ3</accession>
<dbReference type="PANTHER" id="PTHR42708:SF1">
    <property type="entry name" value="GLIDING MOTILITY PROTEIN MGLA"/>
    <property type="match status" value="1"/>
</dbReference>
<sequence>LYTVPGQVYYNATRKLVLKGVDAVVFVADSKRGKMDENVESLENLKENLREHGLDVNTIPWVLQYNKRDLPEVYSIQELDQVLNPMKVPTFEAVATNGNGVIDTFKGVSRLLLKKLSAEVGVPIVSTGDGPGAGVGTAPASSGAPQGGTAAKAPNQLAQLQTPQPPTAPPQAPSTQPARPVATSAAQTPSTSTDEANTPPISRSSAPPVSNAASPSTPPSTPPSSTGQSPQAASSGSRSLGGITRSDGSSSD</sequence>
<dbReference type="InterPro" id="IPR052705">
    <property type="entry name" value="Gliding_Motility_GTPase"/>
</dbReference>
<reference evidence="2" key="1">
    <citation type="submission" date="2020-04" db="EMBL/GenBank/DDBJ databases">
        <authorList>
            <person name="Zhang T."/>
        </authorList>
    </citation>
    <scope>NUCLEOTIDE SEQUENCE</scope>
    <source>
        <strain evidence="2">HKST-UBA02</strain>
    </source>
</reference>